<dbReference type="GO" id="GO:0008289">
    <property type="term" value="F:lipid binding"/>
    <property type="evidence" value="ECO:0007669"/>
    <property type="project" value="UniProtKB-KW"/>
</dbReference>
<dbReference type="InterPro" id="IPR013159">
    <property type="entry name" value="DnaA_C"/>
</dbReference>
<dbReference type="GO" id="GO:0006275">
    <property type="term" value="P:regulation of DNA replication"/>
    <property type="evidence" value="ECO:0007669"/>
    <property type="project" value="UniProtKB-UniRule"/>
</dbReference>
<dbReference type="PANTHER" id="PTHR30050:SF2">
    <property type="entry name" value="CHROMOSOMAL REPLICATION INITIATOR PROTEIN DNAA"/>
    <property type="match status" value="1"/>
</dbReference>
<comment type="caution">
    <text evidence="8">Lacks conserved residue(s) required for the propagation of feature annotation.</text>
</comment>
<dbReference type="PRINTS" id="PR00051">
    <property type="entry name" value="DNAA"/>
</dbReference>
<dbReference type="InterPro" id="IPR018312">
    <property type="entry name" value="Chromosome_initiator_DnaA_CS"/>
</dbReference>
<evidence type="ECO:0000256" key="7">
    <source>
        <dbReference type="ARBA" id="ARBA00023125"/>
    </source>
</evidence>
<dbReference type="InterPro" id="IPR020591">
    <property type="entry name" value="Chromosome_initiator_DnaA-like"/>
</dbReference>
<dbReference type="InterPro" id="IPR038454">
    <property type="entry name" value="DnaA_N_sf"/>
</dbReference>
<dbReference type="NCBIfam" id="TIGR00362">
    <property type="entry name" value="DnaA"/>
    <property type="match status" value="1"/>
</dbReference>
<keyword evidence="3 8" id="KW-0235">DNA replication</keyword>
<keyword evidence="15" id="KW-1185">Reference proteome</keyword>
<feature type="binding site" evidence="8">
    <location>
        <position position="179"/>
    </location>
    <ligand>
        <name>ATP</name>
        <dbReference type="ChEBI" id="CHEBI:30616"/>
    </ligand>
</feature>
<feature type="domain" description="AAA+ ATPase" evidence="12">
    <location>
        <begin position="165"/>
        <end position="295"/>
    </location>
</feature>
<evidence type="ECO:0000256" key="5">
    <source>
        <dbReference type="ARBA" id="ARBA00022840"/>
    </source>
</evidence>
<dbReference type="Pfam" id="PF11638">
    <property type="entry name" value="DnaA_N"/>
    <property type="match status" value="1"/>
</dbReference>
<dbReference type="EMBL" id="FMYL01000014">
    <property type="protein sequence ID" value="SDC25539.1"/>
    <property type="molecule type" value="Genomic_DNA"/>
</dbReference>
<evidence type="ECO:0000256" key="10">
    <source>
        <dbReference type="RuleBase" id="RU000577"/>
    </source>
</evidence>
<evidence type="ECO:0000256" key="4">
    <source>
        <dbReference type="ARBA" id="ARBA00022741"/>
    </source>
</evidence>
<dbReference type="InterPro" id="IPR024633">
    <property type="entry name" value="DnaA_N_dom"/>
</dbReference>
<dbReference type="GO" id="GO:0005886">
    <property type="term" value="C:plasma membrane"/>
    <property type="evidence" value="ECO:0007669"/>
    <property type="project" value="TreeGrafter"/>
</dbReference>
<dbReference type="GO" id="GO:0005737">
    <property type="term" value="C:cytoplasm"/>
    <property type="evidence" value="ECO:0007669"/>
    <property type="project" value="UniProtKB-SubCell"/>
</dbReference>
<feature type="domain" description="Chromosomal replication initiator DnaA C-terminal" evidence="13">
    <location>
        <begin position="376"/>
        <end position="445"/>
    </location>
</feature>
<evidence type="ECO:0000256" key="2">
    <source>
        <dbReference type="ARBA" id="ARBA00022490"/>
    </source>
</evidence>
<evidence type="ECO:0000313" key="14">
    <source>
        <dbReference type="EMBL" id="SDC25539.1"/>
    </source>
</evidence>
<evidence type="ECO:0000256" key="11">
    <source>
        <dbReference type="RuleBase" id="RU004227"/>
    </source>
</evidence>
<dbReference type="Gene3D" id="1.10.1750.10">
    <property type="match status" value="1"/>
</dbReference>
<feature type="binding site" evidence="8">
    <location>
        <position position="178"/>
    </location>
    <ligand>
        <name>ATP</name>
        <dbReference type="ChEBI" id="CHEBI:30616"/>
    </ligand>
</feature>
<dbReference type="OrthoDB" id="9807019at2"/>
<keyword evidence="7 8" id="KW-0238">DNA-binding</keyword>
<dbReference type="GO" id="GO:0005524">
    <property type="term" value="F:ATP binding"/>
    <property type="evidence" value="ECO:0007669"/>
    <property type="project" value="UniProtKB-UniRule"/>
</dbReference>
<comment type="domain">
    <text evidence="8">Domain I is involved in oligomerization and binding regulators, domain II is flexibile and of varying length in different bacteria, domain III forms the AAA+ region, while domain IV binds dsDNA.</text>
</comment>
<dbReference type="SMART" id="SM00760">
    <property type="entry name" value="Bac_DnaA_C"/>
    <property type="match status" value="1"/>
</dbReference>
<dbReference type="InterPro" id="IPR010921">
    <property type="entry name" value="Trp_repressor/repl_initiator"/>
</dbReference>
<evidence type="ECO:0000259" key="12">
    <source>
        <dbReference type="SMART" id="SM00382"/>
    </source>
</evidence>
<protein>
    <recommendedName>
        <fullName evidence="8 9">Chromosomal replication initiator protein DnaA</fullName>
    </recommendedName>
</protein>
<comment type="similarity">
    <text evidence="1 8 11">Belongs to the DnaA family.</text>
</comment>
<feature type="binding site" evidence="8">
    <location>
        <position position="176"/>
    </location>
    <ligand>
        <name>ATP</name>
        <dbReference type="ChEBI" id="CHEBI:30616"/>
    </ligand>
</feature>
<evidence type="ECO:0000313" key="15">
    <source>
        <dbReference type="Proteomes" id="UP000242501"/>
    </source>
</evidence>
<keyword evidence="5 8" id="KW-0067">ATP-binding</keyword>
<dbReference type="Pfam" id="PF00308">
    <property type="entry name" value="Bac_DnaA"/>
    <property type="match status" value="1"/>
</dbReference>
<gene>
    <name evidence="8" type="primary">dnaA</name>
    <name evidence="14" type="ORF">SAMN05421733_11420</name>
</gene>
<dbReference type="HAMAP" id="MF_00377">
    <property type="entry name" value="DnaA_bact"/>
    <property type="match status" value="1"/>
</dbReference>
<dbReference type="CDD" id="cd06571">
    <property type="entry name" value="Bac_DnaA_C"/>
    <property type="match status" value="1"/>
</dbReference>
<dbReference type="Gene3D" id="3.30.300.180">
    <property type="match status" value="1"/>
</dbReference>
<feature type="binding site" evidence="8">
    <location>
        <position position="180"/>
    </location>
    <ligand>
        <name>ATP</name>
        <dbReference type="ChEBI" id="CHEBI:30616"/>
    </ligand>
</feature>
<dbReference type="InterPro" id="IPR013317">
    <property type="entry name" value="DnaA_dom"/>
</dbReference>
<dbReference type="FunFam" id="3.40.50.300:FF:000668">
    <property type="entry name" value="Chromosomal replication initiator protein DnaA"/>
    <property type="match status" value="1"/>
</dbReference>
<accession>A0A1G6K3D0</accession>
<evidence type="ECO:0000256" key="3">
    <source>
        <dbReference type="ARBA" id="ARBA00022705"/>
    </source>
</evidence>
<keyword evidence="2 8" id="KW-0963">Cytoplasm</keyword>
<dbReference type="InterPro" id="IPR027417">
    <property type="entry name" value="P-loop_NTPase"/>
</dbReference>
<dbReference type="PANTHER" id="PTHR30050">
    <property type="entry name" value="CHROMOSOMAL REPLICATION INITIATOR PROTEIN DNAA"/>
    <property type="match status" value="1"/>
</dbReference>
<evidence type="ECO:0000256" key="8">
    <source>
        <dbReference type="HAMAP-Rule" id="MF_00377"/>
    </source>
</evidence>
<organism evidence="14 15">
    <name type="scientific">Acinetobacter boissieri</name>
    <dbReference type="NCBI Taxonomy" id="1219383"/>
    <lineage>
        <taxon>Bacteria</taxon>
        <taxon>Pseudomonadati</taxon>
        <taxon>Pseudomonadota</taxon>
        <taxon>Gammaproteobacteria</taxon>
        <taxon>Moraxellales</taxon>
        <taxon>Moraxellaceae</taxon>
        <taxon>Acinetobacter</taxon>
    </lineage>
</organism>
<reference evidence="15" key="1">
    <citation type="submission" date="2016-09" db="EMBL/GenBank/DDBJ databases">
        <authorList>
            <person name="Varghese N."/>
            <person name="Submissions S."/>
        </authorList>
    </citation>
    <scope>NUCLEOTIDE SEQUENCE [LARGE SCALE GENOMIC DNA]</scope>
    <source>
        <strain evidence="15">ANC 4422</strain>
    </source>
</reference>
<sequence length="468" mass="53095">MLWTECLARLRQELSDNVFAMWIRPLIAEEKEGTLYLYAPNPYWTRYIKDNHFELIVILAEQLSEGRVRHVEIQVDSRPGAILNASESPATTTAALTPPQNSYQKKPIASKKVKESEVAIVNPQKNNKRRQLNPLFTFALFVEGRSNQMAAETCRKVLTYLGESQHNPLFLYGPTGLGKTHLMQAVGNALLHAKPNARVMYMTAENFVQDFVSSLQQGKVDEFKRNCRSLDLLLVDDIHLLAGKEASLVEFFYTFNALLDESKQIILTSDRYPKELTELDARLVSRFSWGLSVGVEPPDIETRIEILLKKASTMLVDLPRNCALFMAQQVVANVRELEGALNKVVAMARFKGTEIDLEVVRESLKDVLAIRARNITTDNIQRVVSEYFRIPMKELTGPKRTRVYARPRQLAMGLTRELTGNSFPDIGMSFGGRDHSTVMHACEKVISLRGSDPIFDEDYKNLMRLLQS</sequence>
<dbReference type="RefSeq" id="WP_092749985.1">
    <property type="nucleotide sequence ID" value="NZ_FMYL01000014.1"/>
</dbReference>
<keyword evidence="6 8" id="KW-0446">Lipid-binding</keyword>
<evidence type="ECO:0000256" key="9">
    <source>
        <dbReference type="NCBIfam" id="TIGR00362"/>
    </source>
</evidence>
<feature type="region of interest" description="Domain IV, binds dsDNA" evidence="8">
    <location>
        <begin position="349"/>
        <end position="468"/>
    </location>
</feature>
<dbReference type="CDD" id="cd00009">
    <property type="entry name" value="AAA"/>
    <property type="match status" value="1"/>
</dbReference>
<feature type="region of interest" description="Domain I, interacts with DnaA modulators" evidence="8">
    <location>
        <begin position="1"/>
        <end position="86"/>
    </location>
</feature>
<keyword evidence="4 8" id="KW-0547">Nucleotide-binding</keyword>
<comment type="subunit">
    <text evidence="8">Oligomerizes as a right-handed, spiral filament on DNA at oriC.</text>
</comment>
<dbReference type="GO" id="GO:0006270">
    <property type="term" value="P:DNA replication initiation"/>
    <property type="evidence" value="ECO:0007669"/>
    <property type="project" value="UniProtKB-UniRule"/>
</dbReference>
<comment type="subcellular location">
    <subcellularLocation>
        <location evidence="8">Cytoplasm</location>
    </subcellularLocation>
</comment>
<evidence type="ECO:0000256" key="1">
    <source>
        <dbReference type="ARBA" id="ARBA00006583"/>
    </source>
</evidence>
<evidence type="ECO:0000256" key="6">
    <source>
        <dbReference type="ARBA" id="ARBA00023121"/>
    </source>
</evidence>
<proteinExistence type="inferred from homology"/>
<dbReference type="AlphaFoldDB" id="A0A1G6K3D0"/>
<dbReference type="SUPFAM" id="SSF48295">
    <property type="entry name" value="TrpR-like"/>
    <property type="match status" value="1"/>
</dbReference>
<dbReference type="InterPro" id="IPR003593">
    <property type="entry name" value="AAA+_ATPase"/>
</dbReference>
<dbReference type="PROSITE" id="PS01008">
    <property type="entry name" value="DNAA"/>
    <property type="match status" value="1"/>
</dbReference>
<comment type="function">
    <text evidence="8 10">Plays an essential role in the initiation and regulation of chromosomal replication. ATP-DnaA binds to the origin of replication (oriC) to initiate formation of the DNA replication initiation complex once per cell cycle. Binds the DnaA box (a 9 base pair repeat at the origin) and separates the double-stranded (ds)DNA. Forms a right-handed helical filament on oriC DNA; dsDNA binds to the exterior of the filament while single-stranded (ss)DNA is stabiized in the filament's interior. The ATP-DnaA-oriC complex binds and stabilizes one strand of the AT-rich DNA unwinding element (DUE), permitting loading of DNA polymerase. After initiation quickly degrades to an ADP-DnaA complex that is not apt for DNA replication. Binds acidic phospholipids.</text>
</comment>
<dbReference type="Proteomes" id="UP000242501">
    <property type="component" value="Unassembled WGS sequence"/>
</dbReference>
<dbReference type="STRING" id="1219383.SAMN05421733_11420"/>
<dbReference type="SUPFAM" id="SSF52540">
    <property type="entry name" value="P-loop containing nucleoside triphosphate hydrolases"/>
    <property type="match status" value="1"/>
</dbReference>
<dbReference type="InterPro" id="IPR001957">
    <property type="entry name" value="Chromosome_initiator_DnaA"/>
</dbReference>
<dbReference type="SMART" id="SM00382">
    <property type="entry name" value="AAA"/>
    <property type="match status" value="1"/>
</dbReference>
<name>A0A1G6K3D0_9GAMM</name>
<evidence type="ECO:0000259" key="13">
    <source>
        <dbReference type="SMART" id="SM00760"/>
    </source>
</evidence>
<dbReference type="Gene3D" id="1.10.8.60">
    <property type="match status" value="1"/>
</dbReference>
<dbReference type="GO" id="GO:0003688">
    <property type="term" value="F:DNA replication origin binding"/>
    <property type="evidence" value="ECO:0007669"/>
    <property type="project" value="UniProtKB-UniRule"/>
</dbReference>
<dbReference type="Pfam" id="PF08299">
    <property type="entry name" value="Bac_DnaA_C"/>
    <property type="match status" value="1"/>
</dbReference>
<dbReference type="Gene3D" id="3.40.50.300">
    <property type="entry name" value="P-loop containing nucleotide triphosphate hydrolases"/>
    <property type="match status" value="1"/>
</dbReference>